<evidence type="ECO:0000256" key="1">
    <source>
        <dbReference type="SAM" id="MobiDB-lite"/>
    </source>
</evidence>
<feature type="region of interest" description="Disordered" evidence="1">
    <location>
        <begin position="151"/>
        <end position="192"/>
    </location>
</feature>
<feature type="transmembrane region" description="Helical" evidence="2">
    <location>
        <begin position="38"/>
        <end position="61"/>
    </location>
</feature>
<comment type="caution">
    <text evidence="3">The sequence shown here is derived from an EMBL/GenBank/DDBJ whole genome shotgun (WGS) entry which is preliminary data.</text>
</comment>
<evidence type="ECO:0000313" key="4">
    <source>
        <dbReference type="Proteomes" id="UP000252530"/>
    </source>
</evidence>
<evidence type="ECO:0008006" key="5">
    <source>
        <dbReference type="Google" id="ProtNLM"/>
    </source>
</evidence>
<dbReference type="AlphaFoldDB" id="A0A366K7U0"/>
<sequence>MKVRRTPWWYYLLALVIGLLAGLAIAMAAERFALSLIGAPWMVSMVLLIMGIVILVLALQVHKYATTEPAKRRSGMDPAKAVYTLVSAKALGLAGAALTGWYGGQILVSLPHLDAPYYKRAIMECALALVVCLIDMVIGIIGEKLCELPPTEGPEHPKVKEAKRRRKLDIATDAASGDYRKLRHDSRDRPRS</sequence>
<keyword evidence="2" id="KW-0812">Transmembrane</keyword>
<dbReference type="Proteomes" id="UP000252530">
    <property type="component" value="Unassembled WGS sequence"/>
</dbReference>
<gene>
    <name evidence="3" type="ORF">CRD60_07060</name>
</gene>
<keyword evidence="2" id="KW-1133">Transmembrane helix</keyword>
<keyword evidence="4" id="KW-1185">Reference proteome</keyword>
<accession>A0A366K7U0</accession>
<name>A0A366K7U0_9BIFI</name>
<reference evidence="3 4" key="1">
    <citation type="submission" date="2017-10" db="EMBL/GenBank/DDBJ databases">
        <title>Bifidobacterium xylocopum sp. nov. and Bifidobacterium aemilianum sp. nov., from the carpenter bee (Xylocopa violacea) digestive tract.</title>
        <authorList>
            <person name="Alberoni D."/>
            <person name="Baffoni L."/>
            <person name="Di Gioia D."/>
            <person name="Gaggia F."/>
            <person name="Biavati B."/>
        </authorList>
    </citation>
    <scope>NUCLEOTIDE SEQUENCE [LARGE SCALE GENOMIC DNA]</scope>
    <source>
        <strain evidence="3 4">XV10</strain>
    </source>
</reference>
<dbReference type="RefSeq" id="WP_113860587.1">
    <property type="nucleotide sequence ID" value="NZ_PDCG01000007.1"/>
</dbReference>
<evidence type="ECO:0000313" key="3">
    <source>
        <dbReference type="EMBL" id="RBP97377.1"/>
    </source>
</evidence>
<feature type="transmembrane region" description="Helical" evidence="2">
    <location>
        <begin position="82"/>
        <end position="101"/>
    </location>
</feature>
<feature type="transmembrane region" description="Helical" evidence="2">
    <location>
        <begin position="121"/>
        <end position="141"/>
    </location>
</feature>
<protein>
    <recommendedName>
        <fullName evidence="5">DUF3180 domain-containing protein</fullName>
    </recommendedName>
</protein>
<organism evidence="3 4">
    <name type="scientific">Bifidobacterium aemilianum</name>
    <dbReference type="NCBI Taxonomy" id="2493120"/>
    <lineage>
        <taxon>Bacteria</taxon>
        <taxon>Bacillati</taxon>
        <taxon>Actinomycetota</taxon>
        <taxon>Actinomycetes</taxon>
        <taxon>Bifidobacteriales</taxon>
        <taxon>Bifidobacteriaceae</taxon>
        <taxon>Bifidobacterium</taxon>
    </lineage>
</organism>
<dbReference type="InterPro" id="IPR021517">
    <property type="entry name" value="DUF3180"/>
</dbReference>
<keyword evidence="2" id="KW-0472">Membrane</keyword>
<dbReference type="Pfam" id="PF11377">
    <property type="entry name" value="DUF3180"/>
    <property type="match status" value="1"/>
</dbReference>
<proteinExistence type="predicted"/>
<evidence type="ECO:0000256" key="2">
    <source>
        <dbReference type="SAM" id="Phobius"/>
    </source>
</evidence>
<dbReference type="OrthoDB" id="3242755at2"/>
<dbReference type="EMBL" id="PDCG01000007">
    <property type="protein sequence ID" value="RBP97377.1"/>
    <property type="molecule type" value="Genomic_DNA"/>
</dbReference>